<keyword evidence="7" id="KW-1185">Reference proteome</keyword>
<accession>A0ABP9TG94</accession>
<dbReference type="EMBL" id="BAABJR010000033">
    <property type="protein sequence ID" value="GAA5217588.1"/>
    <property type="molecule type" value="Genomic_DNA"/>
</dbReference>
<dbReference type="SMART" id="SM00418">
    <property type="entry name" value="HTH_ARSR"/>
    <property type="match status" value="1"/>
</dbReference>
<reference evidence="7" key="1">
    <citation type="journal article" date="2019" name="Int. J. Syst. Evol. Microbiol.">
        <title>The Global Catalogue of Microorganisms (GCM) 10K type strain sequencing project: providing services to taxonomists for standard genome sequencing and annotation.</title>
        <authorList>
            <consortium name="The Broad Institute Genomics Platform"/>
            <consortium name="The Broad Institute Genome Sequencing Center for Infectious Disease"/>
            <person name="Wu L."/>
            <person name="Ma J."/>
        </authorList>
    </citation>
    <scope>NUCLEOTIDE SEQUENCE [LARGE SCALE GENOMIC DNA]</scope>
    <source>
        <strain evidence="7">JCM 18306</strain>
    </source>
</reference>
<name>A0ABP9TG94_9ACTN</name>
<dbReference type="Gene3D" id="1.10.10.10">
    <property type="entry name" value="Winged helix-like DNA-binding domain superfamily/Winged helix DNA-binding domain"/>
    <property type="match status" value="1"/>
</dbReference>
<keyword evidence="2" id="KW-0238">DNA-binding</keyword>
<feature type="compositionally biased region" description="Polar residues" evidence="4">
    <location>
        <begin position="354"/>
        <end position="366"/>
    </location>
</feature>
<dbReference type="SUPFAM" id="SSF46785">
    <property type="entry name" value="Winged helix' DNA-binding domain"/>
    <property type="match status" value="1"/>
</dbReference>
<dbReference type="InterPro" id="IPR036390">
    <property type="entry name" value="WH_DNA-bd_sf"/>
</dbReference>
<dbReference type="InterPro" id="IPR011991">
    <property type="entry name" value="ArsR-like_HTH"/>
</dbReference>
<dbReference type="CDD" id="cd00090">
    <property type="entry name" value="HTH_ARSR"/>
    <property type="match status" value="1"/>
</dbReference>
<evidence type="ECO:0000256" key="3">
    <source>
        <dbReference type="ARBA" id="ARBA00023163"/>
    </source>
</evidence>
<dbReference type="PANTHER" id="PTHR43132:SF8">
    <property type="entry name" value="HTH-TYPE TRANSCRIPTIONAL REGULATOR KMTR"/>
    <property type="match status" value="1"/>
</dbReference>
<evidence type="ECO:0000256" key="2">
    <source>
        <dbReference type="ARBA" id="ARBA00023125"/>
    </source>
</evidence>
<comment type="caution">
    <text evidence="6">The sequence shown here is derived from an EMBL/GenBank/DDBJ whole genome shotgun (WGS) entry which is preliminary data.</text>
</comment>
<evidence type="ECO:0000256" key="1">
    <source>
        <dbReference type="ARBA" id="ARBA00023015"/>
    </source>
</evidence>
<evidence type="ECO:0000256" key="4">
    <source>
        <dbReference type="SAM" id="MobiDB-lite"/>
    </source>
</evidence>
<dbReference type="Proteomes" id="UP001499878">
    <property type="component" value="Unassembled WGS sequence"/>
</dbReference>
<dbReference type="Pfam" id="PF01022">
    <property type="entry name" value="HTH_5"/>
    <property type="match status" value="1"/>
</dbReference>
<proteinExistence type="predicted"/>
<evidence type="ECO:0000259" key="5">
    <source>
        <dbReference type="SMART" id="SM00418"/>
    </source>
</evidence>
<feature type="domain" description="HTH arsR-type" evidence="5">
    <location>
        <begin position="261"/>
        <end position="329"/>
    </location>
</feature>
<protein>
    <submittedName>
        <fullName evidence="6">Winged helix-turn-helix domain-containing protein</fullName>
    </submittedName>
</protein>
<dbReference type="RefSeq" id="WP_345638579.1">
    <property type="nucleotide sequence ID" value="NZ_BAABJR010000033.1"/>
</dbReference>
<organism evidence="6 7">
    <name type="scientific">Streptomyces thinghirensis</name>
    <dbReference type="NCBI Taxonomy" id="551547"/>
    <lineage>
        <taxon>Bacteria</taxon>
        <taxon>Bacillati</taxon>
        <taxon>Actinomycetota</taxon>
        <taxon>Actinomycetes</taxon>
        <taxon>Kitasatosporales</taxon>
        <taxon>Streptomycetaceae</taxon>
        <taxon>Streptomyces</taxon>
    </lineage>
</organism>
<evidence type="ECO:0000313" key="6">
    <source>
        <dbReference type="EMBL" id="GAA5217588.1"/>
    </source>
</evidence>
<dbReference type="InterPro" id="IPR001845">
    <property type="entry name" value="HTH_ArsR_DNA-bd_dom"/>
</dbReference>
<keyword evidence="3" id="KW-0804">Transcription</keyword>
<sequence length="372" mass="39632">MLQVEFDEGALTRLGVAPSTDPLWETVLSLHLLQNGQESLAYDPWRREVRGALRRTGLADDVRALLPLCPPAGYFPDFLTPGRGDLALEDGVDRVQSTPRRRLVAELARLCANLRGPVPRSVRWVATGEASALRWLGGTLRRYHALAVAPYLSVIRGRAAEDRAGRAEAALGGGAEALLASYAELPGWRRQGSRLAAPYPEPRLLRLGGRPLTLLPGFFCVRTPLALVDESLPLVLVHPLGPAPGWLPRLRAGGARPSVAQLIGASRAHVLEALEIPMTTTALATALRLAPSTASRHAAVLREAGLVATRREGNRVLHRRTALGCALLDGAAPAVGAAPAAPPVARRSPPRVQQVGTPGSQDSATSMKMLET</sequence>
<evidence type="ECO:0000313" key="7">
    <source>
        <dbReference type="Proteomes" id="UP001499878"/>
    </source>
</evidence>
<keyword evidence="1" id="KW-0805">Transcription regulation</keyword>
<feature type="compositionally biased region" description="Low complexity" evidence="4">
    <location>
        <begin position="337"/>
        <end position="352"/>
    </location>
</feature>
<gene>
    <name evidence="6" type="ORF">GCM10023323_75200</name>
</gene>
<feature type="region of interest" description="Disordered" evidence="4">
    <location>
        <begin position="337"/>
        <end position="372"/>
    </location>
</feature>
<dbReference type="InterPro" id="IPR036388">
    <property type="entry name" value="WH-like_DNA-bd_sf"/>
</dbReference>
<dbReference type="InterPro" id="IPR051011">
    <property type="entry name" value="Metal_resp_trans_reg"/>
</dbReference>
<dbReference type="PANTHER" id="PTHR43132">
    <property type="entry name" value="ARSENICAL RESISTANCE OPERON REPRESSOR ARSR-RELATED"/>
    <property type="match status" value="1"/>
</dbReference>